<evidence type="ECO:0000256" key="3">
    <source>
        <dbReference type="ARBA" id="ARBA00023163"/>
    </source>
</evidence>
<protein>
    <submittedName>
        <fullName evidence="7">DNA-binding response regulator</fullName>
    </submittedName>
</protein>
<accession>A0A401LNF2</accession>
<dbReference type="Pfam" id="PF00196">
    <property type="entry name" value="GerE"/>
    <property type="match status" value="1"/>
</dbReference>
<dbReference type="SMART" id="SM00421">
    <property type="entry name" value="HTH_LUXR"/>
    <property type="match status" value="1"/>
</dbReference>
<dbReference type="Gene3D" id="1.10.10.10">
    <property type="entry name" value="Winged helix-like DNA-binding domain superfamily/Winged helix DNA-binding domain"/>
    <property type="match status" value="1"/>
</dbReference>
<organism evidence="7 8">
    <name type="scientific">Mesosutterella multiformis</name>
    <dbReference type="NCBI Taxonomy" id="2259133"/>
    <lineage>
        <taxon>Bacteria</taxon>
        <taxon>Pseudomonadati</taxon>
        <taxon>Pseudomonadota</taxon>
        <taxon>Betaproteobacteria</taxon>
        <taxon>Burkholderiales</taxon>
        <taxon>Sutterellaceae</taxon>
        <taxon>Mesosutterella</taxon>
    </lineage>
</organism>
<dbReference type="InterPro" id="IPR011006">
    <property type="entry name" value="CheY-like_superfamily"/>
</dbReference>
<dbReference type="AlphaFoldDB" id="A0A388SEJ9"/>
<evidence type="ECO:0000256" key="1">
    <source>
        <dbReference type="ARBA" id="ARBA00023015"/>
    </source>
</evidence>
<accession>A0A388SEJ9</accession>
<dbReference type="GO" id="GO:0000160">
    <property type="term" value="P:phosphorelay signal transduction system"/>
    <property type="evidence" value="ECO:0007669"/>
    <property type="project" value="InterPro"/>
</dbReference>
<comment type="caution">
    <text evidence="7">The sequence shown here is derived from an EMBL/GenBank/DDBJ whole genome shotgun (WGS) entry which is preliminary data.</text>
</comment>
<proteinExistence type="predicted"/>
<evidence type="ECO:0000256" key="4">
    <source>
        <dbReference type="PROSITE-ProRule" id="PRU00169"/>
    </source>
</evidence>
<keyword evidence="3" id="KW-0804">Transcription</keyword>
<name>A0A388SEJ9_9BURK</name>
<dbReference type="SUPFAM" id="SSF46894">
    <property type="entry name" value="C-terminal effector domain of the bipartite response regulators"/>
    <property type="match status" value="1"/>
</dbReference>
<keyword evidence="2 7" id="KW-0238">DNA-binding</keyword>
<dbReference type="InterPro" id="IPR000792">
    <property type="entry name" value="Tscrpt_reg_LuxR_C"/>
</dbReference>
<dbReference type="Proteomes" id="UP000266091">
    <property type="component" value="Unassembled WGS sequence"/>
</dbReference>
<dbReference type="PROSITE" id="PS00622">
    <property type="entry name" value="HTH_LUXR_1"/>
    <property type="match status" value="1"/>
</dbReference>
<gene>
    <name evidence="7" type="primary">nwsB_3</name>
    <name evidence="7" type="ORF">MESMUL_12330</name>
</gene>
<evidence type="ECO:0000259" key="5">
    <source>
        <dbReference type="PROSITE" id="PS50043"/>
    </source>
</evidence>
<feature type="domain" description="Response regulatory" evidence="6">
    <location>
        <begin position="23"/>
        <end position="137"/>
    </location>
</feature>
<evidence type="ECO:0000256" key="2">
    <source>
        <dbReference type="ARBA" id="ARBA00023125"/>
    </source>
</evidence>
<keyword evidence="8" id="KW-1185">Reference proteome</keyword>
<dbReference type="GO" id="GO:0006355">
    <property type="term" value="P:regulation of DNA-templated transcription"/>
    <property type="evidence" value="ECO:0007669"/>
    <property type="project" value="InterPro"/>
</dbReference>
<keyword evidence="1" id="KW-0805">Transcription regulation</keyword>
<dbReference type="CDD" id="cd06170">
    <property type="entry name" value="LuxR_C_like"/>
    <property type="match status" value="1"/>
</dbReference>
<dbReference type="OrthoDB" id="9802186at2"/>
<feature type="domain" description="HTH luxR-type" evidence="5">
    <location>
        <begin position="153"/>
        <end position="218"/>
    </location>
</feature>
<dbReference type="InterPro" id="IPR001789">
    <property type="entry name" value="Sig_transdc_resp-reg_receiver"/>
</dbReference>
<dbReference type="InterPro" id="IPR036388">
    <property type="entry name" value="WH-like_DNA-bd_sf"/>
</dbReference>
<dbReference type="SMART" id="SM00448">
    <property type="entry name" value="REC"/>
    <property type="match status" value="1"/>
</dbReference>
<evidence type="ECO:0000313" key="7">
    <source>
        <dbReference type="EMBL" id="GBO93879.1"/>
    </source>
</evidence>
<dbReference type="PROSITE" id="PS50110">
    <property type="entry name" value="RESPONSE_REGULATORY"/>
    <property type="match status" value="1"/>
</dbReference>
<feature type="modified residue" description="4-aspartylphosphate" evidence="4">
    <location>
        <position position="72"/>
    </location>
</feature>
<dbReference type="Pfam" id="PF00072">
    <property type="entry name" value="Response_reg"/>
    <property type="match status" value="1"/>
</dbReference>
<dbReference type="InterPro" id="IPR016032">
    <property type="entry name" value="Sig_transdc_resp-reg_C-effctor"/>
</dbReference>
<evidence type="ECO:0000313" key="8">
    <source>
        <dbReference type="Proteomes" id="UP000266091"/>
    </source>
</evidence>
<dbReference type="GO" id="GO:0003677">
    <property type="term" value="F:DNA binding"/>
    <property type="evidence" value="ECO:0007669"/>
    <property type="project" value="UniProtKB-KW"/>
</dbReference>
<evidence type="ECO:0000259" key="6">
    <source>
        <dbReference type="PROSITE" id="PS50110"/>
    </source>
</evidence>
<dbReference type="CDD" id="cd17537">
    <property type="entry name" value="REC_FixJ"/>
    <property type="match status" value="1"/>
</dbReference>
<dbReference type="PRINTS" id="PR00038">
    <property type="entry name" value="HTHLUXR"/>
</dbReference>
<dbReference type="PANTHER" id="PTHR44688:SF16">
    <property type="entry name" value="DNA-BINDING TRANSCRIPTIONAL ACTIVATOR DEVR_DOSR"/>
    <property type="match status" value="1"/>
</dbReference>
<dbReference type="PANTHER" id="PTHR44688">
    <property type="entry name" value="DNA-BINDING TRANSCRIPTIONAL ACTIVATOR DEVR_DOSR"/>
    <property type="match status" value="1"/>
</dbReference>
<reference evidence="7 8" key="1">
    <citation type="journal article" date="2018" name="Int. J. Syst. Evol. Microbiol.">
        <title>Mesosutterella multiformis gen. nov., sp. nov., a member of the family Sutterellaceae and Sutterella megalosphaeroides sp. nov., isolated from human faeces.</title>
        <authorList>
            <person name="Sakamoto M."/>
            <person name="Ikeyama N."/>
            <person name="Kunihiro T."/>
            <person name="Iino T."/>
            <person name="Yuki M."/>
            <person name="Ohkuma M."/>
        </authorList>
    </citation>
    <scope>NUCLEOTIDE SEQUENCE [LARGE SCALE GENOMIC DNA]</scope>
    <source>
        <strain evidence="7 8">4NBBH2</strain>
    </source>
</reference>
<dbReference type="PROSITE" id="PS50043">
    <property type="entry name" value="HTH_LUXR_2"/>
    <property type="match status" value="1"/>
</dbReference>
<keyword evidence="4" id="KW-0597">Phosphoprotein</keyword>
<dbReference type="EMBL" id="BGZJ01000001">
    <property type="protein sequence ID" value="GBO93879.1"/>
    <property type="molecule type" value="Genomic_DNA"/>
</dbReference>
<sequence length="221" mass="24376">MGDGPEITSPSDKETKLDNLKPLIRVIDDDYAMRRSWAFLIEGEGWEVVTYSNALAFLAANDFSRPGCLLLDVRMPRMSGLELQNALKDKGVDLPIIFISGHGDIDMAVRGLKSGAVDFLQKPVDDRKLLDAISNAVLKNLNARRADAEISSFKTKLESLTQREREVIRMVAQGASNKAVAEGLGISEKTVQVHRGSAYRKLEIHNAAEIARLLMRCGDPL</sequence>
<dbReference type="Gene3D" id="3.40.50.2300">
    <property type="match status" value="1"/>
</dbReference>
<dbReference type="SUPFAM" id="SSF52172">
    <property type="entry name" value="CheY-like"/>
    <property type="match status" value="1"/>
</dbReference>